<sequence>MIESRARIELGAPSVFHVLPTEVFIQILPFLGLADLISVLLLSRGVFALVLPVLDEILWHHVHHGDLRWILPVGTVKGEIDRANSAATKWYSNPSGLGVAFDSKNFPFSQFIPVCLKTPSMMNRQRLWNIYKQFKRLWEDMGFGDDDTQI</sequence>
<dbReference type="SUPFAM" id="SSF81383">
    <property type="entry name" value="F-box domain"/>
    <property type="match status" value="1"/>
</dbReference>
<dbReference type="InterPro" id="IPR036047">
    <property type="entry name" value="F-box-like_dom_sf"/>
</dbReference>
<feature type="domain" description="F-box" evidence="1">
    <location>
        <begin position="13"/>
        <end position="62"/>
    </location>
</feature>
<dbReference type="InterPro" id="IPR001810">
    <property type="entry name" value="F-box_dom"/>
</dbReference>
<dbReference type="PROSITE" id="PS50181">
    <property type="entry name" value="FBOX"/>
    <property type="match status" value="1"/>
</dbReference>
<name>A0AAD6U8B4_9AGAR</name>
<evidence type="ECO:0000313" key="3">
    <source>
        <dbReference type="Proteomes" id="UP001222325"/>
    </source>
</evidence>
<dbReference type="AlphaFoldDB" id="A0AAD6U8B4"/>
<accession>A0AAD6U8B4</accession>
<comment type="caution">
    <text evidence="2">The sequence shown here is derived from an EMBL/GenBank/DDBJ whole genome shotgun (WGS) entry which is preliminary data.</text>
</comment>
<organism evidence="2 3">
    <name type="scientific">Mycena belliarum</name>
    <dbReference type="NCBI Taxonomy" id="1033014"/>
    <lineage>
        <taxon>Eukaryota</taxon>
        <taxon>Fungi</taxon>
        <taxon>Dikarya</taxon>
        <taxon>Basidiomycota</taxon>
        <taxon>Agaricomycotina</taxon>
        <taxon>Agaricomycetes</taxon>
        <taxon>Agaricomycetidae</taxon>
        <taxon>Agaricales</taxon>
        <taxon>Marasmiineae</taxon>
        <taxon>Mycenaceae</taxon>
        <taxon>Mycena</taxon>
    </lineage>
</organism>
<proteinExistence type="predicted"/>
<dbReference type="EMBL" id="JARJCN010000017">
    <property type="protein sequence ID" value="KAJ7092866.1"/>
    <property type="molecule type" value="Genomic_DNA"/>
</dbReference>
<reference evidence="2" key="1">
    <citation type="submission" date="2023-03" db="EMBL/GenBank/DDBJ databases">
        <title>Massive genome expansion in bonnet fungi (Mycena s.s.) driven by repeated elements and novel gene families across ecological guilds.</title>
        <authorList>
            <consortium name="Lawrence Berkeley National Laboratory"/>
            <person name="Harder C.B."/>
            <person name="Miyauchi S."/>
            <person name="Viragh M."/>
            <person name="Kuo A."/>
            <person name="Thoen E."/>
            <person name="Andreopoulos B."/>
            <person name="Lu D."/>
            <person name="Skrede I."/>
            <person name="Drula E."/>
            <person name="Henrissat B."/>
            <person name="Morin E."/>
            <person name="Kohler A."/>
            <person name="Barry K."/>
            <person name="LaButti K."/>
            <person name="Morin E."/>
            <person name="Salamov A."/>
            <person name="Lipzen A."/>
            <person name="Mereny Z."/>
            <person name="Hegedus B."/>
            <person name="Baldrian P."/>
            <person name="Stursova M."/>
            <person name="Weitz H."/>
            <person name="Taylor A."/>
            <person name="Grigoriev I.V."/>
            <person name="Nagy L.G."/>
            <person name="Martin F."/>
            <person name="Kauserud H."/>
        </authorList>
    </citation>
    <scope>NUCLEOTIDE SEQUENCE</scope>
    <source>
        <strain evidence="2">CBHHK173m</strain>
    </source>
</reference>
<keyword evidence="3" id="KW-1185">Reference proteome</keyword>
<gene>
    <name evidence="2" type="ORF">B0H15DRAFT_832763</name>
</gene>
<evidence type="ECO:0000313" key="2">
    <source>
        <dbReference type="EMBL" id="KAJ7092866.1"/>
    </source>
</evidence>
<protein>
    <recommendedName>
        <fullName evidence="1">F-box domain-containing protein</fullName>
    </recommendedName>
</protein>
<evidence type="ECO:0000259" key="1">
    <source>
        <dbReference type="PROSITE" id="PS50181"/>
    </source>
</evidence>
<dbReference type="Proteomes" id="UP001222325">
    <property type="component" value="Unassembled WGS sequence"/>
</dbReference>